<reference evidence="6 7" key="1">
    <citation type="submission" date="2016-06" db="EMBL/GenBank/DDBJ databases">
        <title>Genome sequence of halotolerant plant growth promoting strain of Halomonas elongata HEK1 isolated from salterns of Rann of Kutch, Gujarat, India.</title>
        <authorList>
            <person name="Gaba S."/>
            <person name="Singh R.N."/>
            <person name="Abrol S."/>
            <person name="Kaushik R."/>
            <person name="Saxena A.K."/>
        </authorList>
    </citation>
    <scope>NUCLEOTIDE SEQUENCE [LARGE SCALE GENOMIC DNA]</scope>
    <source>
        <strain evidence="6 7">HEK1</strain>
    </source>
</reference>
<proteinExistence type="inferred from homology"/>
<dbReference type="PANTHER" id="PTHR46268">
    <property type="entry name" value="STRESS RESPONSE PROTEIN NHAX"/>
    <property type="match status" value="1"/>
</dbReference>
<accession>A0A1B8P5H4</accession>
<dbReference type="EMBL" id="MAJD01000001">
    <property type="protein sequence ID" value="OBX37515.1"/>
    <property type="molecule type" value="Genomic_DNA"/>
</dbReference>
<dbReference type="Pfam" id="PF00582">
    <property type="entry name" value="Usp"/>
    <property type="match status" value="1"/>
</dbReference>
<dbReference type="RefSeq" id="WP_013331510.1">
    <property type="nucleotide sequence ID" value="NZ_CP087224.1"/>
</dbReference>
<dbReference type="OMA" id="YGGDIPM"/>
<evidence type="ECO:0000313" key="6">
    <source>
        <dbReference type="EMBL" id="OBX37515.1"/>
    </source>
</evidence>
<dbReference type="InterPro" id="IPR006016">
    <property type="entry name" value="UspA"/>
</dbReference>
<comment type="caution">
    <text evidence="6">The sequence shown here is derived from an EMBL/GenBank/DDBJ whole genome shotgun (WGS) entry which is preliminary data.</text>
</comment>
<dbReference type="Gene3D" id="3.40.50.620">
    <property type="entry name" value="HUPs"/>
    <property type="match status" value="1"/>
</dbReference>
<dbReference type="InterPro" id="IPR014729">
    <property type="entry name" value="Rossmann-like_a/b/a_fold"/>
</dbReference>
<dbReference type="AlphaFoldDB" id="A0A1B8P5H4"/>
<evidence type="ECO:0000256" key="5">
    <source>
        <dbReference type="PIRNR" id="PIRNR006276"/>
    </source>
</evidence>
<dbReference type="PATRIC" id="fig|2746.7.peg.1930"/>
<gene>
    <name evidence="6" type="ORF">A8U91_01882</name>
</gene>
<evidence type="ECO:0000256" key="4">
    <source>
        <dbReference type="ARBA" id="ARBA00022490"/>
    </source>
</evidence>
<evidence type="ECO:0000313" key="7">
    <source>
        <dbReference type="Proteomes" id="UP000092504"/>
    </source>
</evidence>
<evidence type="ECO:0000256" key="1">
    <source>
        <dbReference type="ARBA" id="ARBA00004496"/>
    </source>
</evidence>
<protein>
    <recommendedName>
        <fullName evidence="5">Universal stress protein</fullName>
    </recommendedName>
</protein>
<name>A0A1B8P5H4_HALEL</name>
<dbReference type="PIRSF" id="PIRSF006276">
    <property type="entry name" value="UspA"/>
    <property type="match status" value="1"/>
</dbReference>
<dbReference type="GeneID" id="91008991"/>
<comment type="subcellular location">
    <subcellularLocation>
        <location evidence="1 5">Cytoplasm</location>
    </subcellularLocation>
</comment>
<comment type="similarity">
    <text evidence="2 5">Belongs to the universal stress protein A family.</text>
</comment>
<organism evidence="6 7">
    <name type="scientific">Halomonas elongata</name>
    <dbReference type="NCBI Taxonomy" id="2746"/>
    <lineage>
        <taxon>Bacteria</taxon>
        <taxon>Pseudomonadati</taxon>
        <taxon>Pseudomonadota</taxon>
        <taxon>Gammaproteobacteria</taxon>
        <taxon>Oceanospirillales</taxon>
        <taxon>Halomonadaceae</taxon>
        <taxon>Halomonas</taxon>
    </lineage>
</organism>
<dbReference type="GO" id="GO:0005737">
    <property type="term" value="C:cytoplasm"/>
    <property type="evidence" value="ECO:0007669"/>
    <property type="project" value="UniProtKB-SubCell"/>
</dbReference>
<keyword evidence="4 5" id="KW-0963">Cytoplasm</keyword>
<dbReference type="Proteomes" id="UP000092504">
    <property type="component" value="Unassembled WGS sequence"/>
</dbReference>
<dbReference type="InterPro" id="IPR006015">
    <property type="entry name" value="Universal_stress_UspA"/>
</dbReference>
<evidence type="ECO:0000256" key="3">
    <source>
        <dbReference type="ARBA" id="ARBA00011738"/>
    </source>
</evidence>
<dbReference type="SUPFAM" id="SSF52402">
    <property type="entry name" value="Adenine nucleotide alpha hydrolases-like"/>
    <property type="match status" value="1"/>
</dbReference>
<dbReference type="PRINTS" id="PR01438">
    <property type="entry name" value="UNVRSLSTRESS"/>
</dbReference>
<evidence type="ECO:0000256" key="2">
    <source>
        <dbReference type="ARBA" id="ARBA00008791"/>
    </source>
</evidence>
<comment type="subunit">
    <text evidence="3">Homodimer.</text>
</comment>
<dbReference type="PANTHER" id="PTHR46268:SF23">
    <property type="entry name" value="UNIVERSAL STRESS PROTEIN A-RELATED"/>
    <property type="match status" value="1"/>
</dbReference>
<sequence>MSNEYRHILVAVDLTKDSQKVLERAMHIADRNHAKLSIMHTLEPLGFAYGGDIPMDLTSIQDQLDEHAKQRLAEIADSQVPRENQHVMVGMPDTEIHRFADDQGVDLIVVGSHGRHGFALLLGSTSTGVLHGAKCDVLAVRVGTGEDGEESAE</sequence>